<organism evidence="4 5">
    <name type="scientific">Marinobacter subterrani</name>
    <dbReference type="NCBI Taxonomy" id="1658765"/>
    <lineage>
        <taxon>Bacteria</taxon>
        <taxon>Pseudomonadati</taxon>
        <taxon>Pseudomonadota</taxon>
        <taxon>Gammaproteobacteria</taxon>
        <taxon>Pseudomonadales</taxon>
        <taxon>Marinobacteraceae</taxon>
        <taxon>Marinobacter</taxon>
    </lineage>
</organism>
<name>A0A0J7M0J0_9GAMM</name>
<dbReference type="PANTHER" id="PTHR21621:SF0">
    <property type="entry name" value="BETA-CITRYLGLUTAMATE SYNTHASE B-RELATED"/>
    <property type="match status" value="1"/>
</dbReference>
<dbReference type="PATRIC" id="fig|1658765.3.peg.800"/>
<dbReference type="PROSITE" id="PS50975">
    <property type="entry name" value="ATP_GRASP"/>
    <property type="match status" value="1"/>
</dbReference>
<proteinExistence type="predicted"/>
<evidence type="ECO:0000256" key="1">
    <source>
        <dbReference type="ARBA" id="ARBA00023211"/>
    </source>
</evidence>
<feature type="domain" description="ATP-grasp" evidence="3">
    <location>
        <begin position="120"/>
        <end position="311"/>
    </location>
</feature>
<dbReference type="GO" id="GO:0005524">
    <property type="term" value="F:ATP binding"/>
    <property type="evidence" value="ECO:0007669"/>
    <property type="project" value="UniProtKB-UniRule"/>
</dbReference>
<dbReference type="InterPro" id="IPR011761">
    <property type="entry name" value="ATP-grasp"/>
</dbReference>
<keyword evidence="5" id="KW-1185">Reference proteome</keyword>
<evidence type="ECO:0000256" key="2">
    <source>
        <dbReference type="PROSITE-ProRule" id="PRU00409"/>
    </source>
</evidence>
<protein>
    <submittedName>
        <fullName evidence="4">Putative ATP-dependent carboligase, ATP-grasp superfamily</fullName>
    </submittedName>
</protein>
<keyword evidence="2" id="KW-0067">ATP-binding</keyword>
<dbReference type="GO" id="GO:0005737">
    <property type="term" value="C:cytoplasm"/>
    <property type="evidence" value="ECO:0007669"/>
    <property type="project" value="TreeGrafter"/>
</dbReference>
<keyword evidence="2" id="KW-0547">Nucleotide-binding</keyword>
<dbReference type="RefSeq" id="WP_048494804.1">
    <property type="nucleotide sequence ID" value="NZ_LFBU01000001.1"/>
</dbReference>
<dbReference type="GO" id="GO:0018169">
    <property type="term" value="F:ribosomal S6-glutamic acid ligase activity"/>
    <property type="evidence" value="ECO:0007669"/>
    <property type="project" value="TreeGrafter"/>
</dbReference>
<dbReference type="GO" id="GO:0009432">
    <property type="term" value="P:SOS response"/>
    <property type="evidence" value="ECO:0007669"/>
    <property type="project" value="TreeGrafter"/>
</dbReference>
<sequence>MEPRVLVLDGNQRAALAAVRSLGGKGLWVAVGESCSPCMAGLSRFCCQTTTYTDPFTSPRQFFEDLLKHIRELNITFLLPITEATAYVVLAYRNELPQHVTLPFAETESVERLANKNRLFQLALDQGVPVPETIFCDHAEDGLKALESIDRFPVVLKPFKSKILEPDAILATQVVIANSRKEAVDALNSHFFFQFPFTIQSFVEGSGQGIFALFDHGEPVCFFAHRRLREKPPGGGVSVLCESAPVDDQLRMHAEKLLRSVAWHGVAMVEFRVSADGTAYLMEINPRFWGSLQLAIDSGVDFPWWLYLASTGQTVPEVPWQHRRVRWLLGDVDRLYLVLKSSSDTYSIGKKLVEILRFFKPGWRTRHEVNRWQDLRPFWFELKQYLRALKS</sequence>
<dbReference type="PANTHER" id="PTHR21621">
    <property type="entry name" value="RIBOSOMAL PROTEIN S6 MODIFICATION PROTEIN"/>
    <property type="match status" value="1"/>
</dbReference>
<accession>A0A0J7M0J0</accession>
<dbReference type="SUPFAM" id="SSF56059">
    <property type="entry name" value="Glutathione synthetase ATP-binding domain-like"/>
    <property type="match status" value="1"/>
</dbReference>
<dbReference type="STRING" id="1658765.Msub_10806"/>
<dbReference type="OrthoDB" id="5372487at2"/>
<dbReference type="GO" id="GO:0046872">
    <property type="term" value="F:metal ion binding"/>
    <property type="evidence" value="ECO:0007669"/>
    <property type="project" value="InterPro"/>
</dbReference>
<dbReference type="EMBL" id="LFBU01000001">
    <property type="protein sequence ID" value="KMQ74620.1"/>
    <property type="molecule type" value="Genomic_DNA"/>
</dbReference>
<comment type="caution">
    <text evidence="4">The sequence shown here is derived from an EMBL/GenBank/DDBJ whole genome shotgun (WGS) entry which is preliminary data.</text>
</comment>
<reference evidence="4 5" key="1">
    <citation type="submission" date="2015-06" db="EMBL/GenBank/DDBJ databases">
        <title>Marinobacter subterrani, a genetically tractable neutrophilic iron-oxidizing strain isolated from the Soudan Iron Mine.</title>
        <authorList>
            <person name="Bonis B.M."/>
            <person name="Gralnick J.A."/>
        </authorList>
    </citation>
    <scope>NUCLEOTIDE SEQUENCE [LARGE SCALE GENOMIC DNA]</scope>
    <source>
        <strain evidence="4 5">JG233</strain>
    </source>
</reference>
<keyword evidence="4" id="KW-0436">Ligase</keyword>
<dbReference type="AlphaFoldDB" id="A0A0J7M0J0"/>
<keyword evidence="1" id="KW-0464">Manganese</keyword>
<dbReference type="Pfam" id="PF15632">
    <property type="entry name" value="ATPgrasp_Ter"/>
    <property type="match status" value="1"/>
</dbReference>
<evidence type="ECO:0000313" key="4">
    <source>
        <dbReference type="EMBL" id="KMQ74620.1"/>
    </source>
</evidence>
<gene>
    <name evidence="4" type="ORF">Msub_10806</name>
</gene>
<evidence type="ECO:0000313" key="5">
    <source>
        <dbReference type="Proteomes" id="UP000036102"/>
    </source>
</evidence>
<evidence type="ECO:0000259" key="3">
    <source>
        <dbReference type="PROSITE" id="PS50975"/>
    </source>
</evidence>
<dbReference type="Proteomes" id="UP000036102">
    <property type="component" value="Unassembled WGS sequence"/>
</dbReference>
<dbReference type="Gene3D" id="3.30.470.20">
    <property type="entry name" value="ATP-grasp fold, B domain"/>
    <property type="match status" value="1"/>
</dbReference>